<dbReference type="Gene3D" id="3.30.540.10">
    <property type="entry name" value="Fructose-1,6-Bisphosphatase, subunit A, domain 1"/>
    <property type="match status" value="1"/>
</dbReference>
<dbReference type="PRINTS" id="PR00377">
    <property type="entry name" value="IMPHPHTASES"/>
</dbReference>
<dbReference type="SUPFAM" id="SSF56655">
    <property type="entry name" value="Carbohydrate phosphatase"/>
    <property type="match status" value="1"/>
</dbReference>
<dbReference type="PANTHER" id="PTHR20854:SF4">
    <property type="entry name" value="INOSITOL-1-MONOPHOSPHATASE-RELATED"/>
    <property type="match status" value="1"/>
</dbReference>
<protein>
    <submittedName>
        <fullName evidence="1">Inositol monophosphatase family protein</fullName>
    </submittedName>
</protein>
<dbReference type="PANTHER" id="PTHR20854">
    <property type="entry name" value="INOSITOL MONOPHOSPHATASE"/>
    <property type="match status" value="1"/>
</dbReference>
<proteinExistence type="predicted"/>
<keyword evidence="2" id="KW-1185">Reference proteome</keyword>
<dbReference type="Pfam" id="PF00459">
    <property type="entry name" value="Inositol_P"/>
    <property type="match status" value="1"/>
</dbReference>
<dbReference type="Proteomes" id="UP001597041">
    <property type="component" value="Unassembled WGS sequence"/>
</dbReference>
<dbReference type="RefSeq" id="WP_379590419.1">
    <property type="nucleotide sequence ID" value="NZ_JBHTKK010000002.1"/>
</dbReference>
<comment type="caution">
    <text evidence="1">The sequence shown here is derived from an EMBL/GenBank/DDBJ whole genome shotgun (WGS) entry which is preliminary data.</text>
</comment>
<reference evidence="2" key="1">
    <citation type="journal article" date="2019" name="Int. J. Syst. Evol. Microbiol.">
        <title>The Global Catalogue of Microorganisms (GCM) 10K type strain sequencing project: providing services to taxonomists for standard genome sequencing and annotation.</title>
        <authorList>
            <consortium name="The Broad Institute Genomics Platform"/>
            <consortium name="The Broad Institute Genome Sequencing Center for Infectious Disease"/>
            <person name="Wu L."/>
            <person name="Ma J."/>
        </authorList>
    </citation>
    <scope>NUCLEOTIDE SEQUENCE [LARGE SCALE GENOMIC DNA]</scope>
    <source>
        <strain evidence="2">CCUG 56608</strain>
    </source>
</reference>
<name>A0ABW3NB84_9BACI</name>
<organism evidence="1 2">
    <name type="scientific">Oceanobacillus locisalsi</name>
    <dbReference type="NCBI Taxonomy" id="546107"/>
    <lineage>
        <taxon>Bacteria</taxon>
        <taxon>Bacillati</taxon>
        <taxon>Bacillota</taxon>
        <taxon>Bacilli</taxon>
        <taxon>Bacillales</taxon>
        <taxon>Bacillaceae</taxon>
        <taxon>Oceanobacillus</taxon>
    </lineage>
</organism>
<sequence length="106" mass="12387">MFERIHEVVIEAGEYIVNKVHSDFTVETKESDIDLVTEIDKQTEEFITNEIKKNFPAHAVFGEETVEDIGRDRMIDMLATHPNLWIIDPIDGSPIMYMDCQDIRFR</sequence>
<gene>
    <name evidence="1" type="ORF">ACFQ19_02640</name>
</gene>
<evidence type="ECO:0000313" key="2">
    <source>
        <dbReference type="Proteomes" id="UP001597041"/>
    </source>
</evidence>
<dbReference type="InterPro" id="IPR000760">
    <property type="entry name" value="Inositol_monophosphatase-like"/>
</dbReference>
<dbReference type="EMBL" id="JBHTKK010000002">
    <property type="protein sequence ID" value="MFD1064912.1"/>
    <property type="molecule type" value="Genomic_DNA"/>
</dbReference>
<evidence type="ECO:0000313" key="1">
    <source>
        <dbReference type="EMBL" id="MFD1064912.1"/>
    </source>
</evidence>
<accession>A0ABW3NB84</accession>